<dbReference type="SFLD" id="SFLDG01066">
    <property type="entry name" value="organic_radical-activating_enz"/>
    <property type="match status" value="1"/>
</dbReference>
<dbReference type="CDD" id="cd01335">
    <property type="entry name" value="Radical_SAM"/>
    <property type="match status" value="1"/>
</dbReference>
<evidence type="ECO:0000256" key="2">
    <source>
        <dbReference type="ARBA" id="ARBA00009777"/>
    </source>
</evidence>
<dbReference type="InterPro" id="IPR007197">
    <property type="entry name" value="rSAM"/>
</dbReference>
<dbReference type="GO" id="GO:0046872">
    <property type="term" value="F:metal ion binding"/>
    <property type="evidence" value="ECO:0007669"/>
    <property type="project" value="UniProtKB-KW"/>
</dbReference>
<evidence type="ECO:0000256" key="7">
    <source>
        <dbReference type="ARBA" id="ARBA00023004"/>
    </source>
</evidence>
<evidence type="ECO:0000256" key="4">
    <source>
        <dbReference type="ARBA" id="ARBA00022691"/>
    </source>
</evidence>
<comment type="similarity">
    <text evidence="2">Belongs to the organic radical-activating enzymes family.</text>
</comment>
<sequence>MGAVDGPGLRCVVFMQGCDLRCIYCHNPETWDRAGGKEICVEELVSKIDRYRNYIQKDGGVTVSGGEALMQWQFVAELFRKLKVMGYHTALDTSGVGDLQGAKAVLQYTDLVIADMKFPKASDFRRYCHGDIQEVFDFLALTAKMGIPLWIRQVIVPGINDTKENILALVETVSCYPNLVKVELLPFRKLCESKYKELGIPFLLKDTPECSGETIAALEKELSIALKK</sequence>
<dbReference type="PANTHER" id="PTHR30352:SF5">
    <property type="entry name" value="PYRUVATE FORMATE-LYASE 1-ACTIVATING ENZYME"/>
    <property type="match status" value="1"/>
</dbReference>
<dbReference type="InterPro" id="IPR001989">
    <property type="entry name" value="Radical_activat_CS"/>
</dbReference>
<dbReference type="GO" id="GO:0016829">
    <property type="term" value="F:lyase activity"/>
    <property type="evidence" value="ECO:0007669"/>
    <property type="project" value="UniProtKB-KW"/>
</dbReference>
<dbReference type="AlphaFoldDB" id="A0A644Y958"/>
<evidence type="ECO:0000259" key="9">
    <source>
        <dbReference type="PROSITE" id="PS51918"/>
    </source>
</evidence>
<dbReference type="SFLD" id="SFLDS00029">
    <property type="entry name" value="Radical_SAM"/>
    <property type="match status" value="1"/>
</dbReference>
<evidence type="ECO:0000256" key="1">
    <source>
        <dbReference type="ARBA" id="ARBA00001966"/>
    </source>
</evidence>
<protein>
    <submittedName>
        <fullName evidence="10">Pyruvate formate-lyase 1-activating enzyme</fullName>
        <ecNumber evidence="10">1.97.1.4</ecNumber>
    </submittedName>
</protein>
<dbReference type="InterPro" id="IPR034457">
    <property type="entry name" value="Organic_radical-activating"/>
</dbReference>
<comment type="caution">
    <text evidence="10">The sequence shown here is derived from an EMBL/GenBank/DDBJ whole genome shotgun (WGS) entry which is preliminary data.</text>
</comment>
<dbReference type="Pfam" id="PF13353">
    <property type="entry name" value="Fer4_12"/>
    <property type="match status" value="1"/>
</dbReference>
<evidence type="ECO:0000256" key="5">
    <source>
        <dbReference type="ARBA" id="ARBA00022723"/>
    </source>
</evidence>
<dbReference type="InterPro" id="IPR058240">
    <property type="entry name" value="rSAM_sf"/>
</dbReference>
<dbReference type="SUPFAM" id="SSF102114">
    <property type="entry name" value="Radical SAM enzymes"/>
    <property type="match status" value="1"/>
</dbReference>
<proteinExistence type="inferred from homology"/>
<keyword evidence="10" id="KW-0456">Lyase</keyword>
<reference evidence="10" key="1">
    <citation type="submission" date="2019-08" db="EMBL/GenBank/DDBJ databases">
        <authorList>
            <person name="Kucharzyk K."/>
            <person name="Murdoch R.W."/>
            <person name="Higgins S."/>
            <person name="Loffler F."/>
        </authorList>
    </citation>
    <scope>NUCLEOTIDE SEQUENCE</scope>
</reference>
<keyword evidence="8" id="KW-0411">Iron-sulfur</keyword>
<dbReference type="PROSITE" id="PS01087">
    <property type="entry name" value="RADICAL_ACTIVATING"/>
    <property type="match status" value="1"/>
</dbReference>
<feature type="domain" description="Radical SAM core" evidence="9">
    <location>
        <begin position="4"/>
        <end position="225"/>
    </location>
</feature>
<comment type="cofactor">
    <cofactor evidence="1">
        <name>[4Fe-4S] cluster</name>
        <dbReference type="ChEBI" id="CHEBI:49883"/>
    </cofactor>
</comment>
<dbReference type="EMBL" id="VSSQ01004395">
    <property type="protein sequence ID" value="MPM25020.1"/>
    <property type="molecule type" value="Genomic_DNA"/>
</dbReference>
<dbReference type="Gene3D" id="3.20.20.70">
    <property type="entry name" value="Aldolase class I"/>
    <property type="match status" value="1"/>
</dbReference>
<dbReference type="GO" id="GO:0043365">
    <property type="term" value="F:[formate-C-acetyltransferase]-activating enzyme activity"/>
    <property type="evidence" value="ECO:0007669"/>
    <property type="project" value="UniProtKB-EC"/>
</dbReference>
<evidence type="ECO:0000256" key="8">
    <source>
        <dbReference type="ARBA" id="ARBA00023014"/>
    </source>
</evidence>
<keyword evidence="3" id="KW-0004">4Fe-4S</keyword>
<keyword evidence="7" id="KW-0408">Iron</keyword>
<dbReference type="InterPro" id="IPR012838">
    <property type="entry name" value="PFL1_activating"/>
</dbReference>
<organism evidence="10">
    <name type="scientific">bioreactor metagenome</name>
    <dbReference type="NCBI Taxonomy" id="1076179"/>
    <lineage>
        <taxon>unclassified sequences</taxon>
        <taxon>metagenomes</taxon>
        <taxon>ecological metagenomes</taxon>
    </lineage>
</organism>
<dbReference type="NCBIfam" id="TIGR02493">
    <property type="entry name" value="PFLA"/>
    <property type="match status" value="1"/>
</dbReference>
<name>A0A644Y958_9ZZZZ</name>
<keyword evidence="6 10" id="KW-0560">Oxidoreductase</keyword>
<dbReference type="InterPro" id="IPR013785">
    <property type="entry name" value="Aldolase_TIM"/>
</dbReference>
<keyword evidence="10" id="KW-0670">Pyruvate</keyword>
<keyword evidence="4" id="KW-0949">S-adenosyl-L-methionine</keyword>
<dbReference type="PANTHER" id="PTHR30352">
    <property type="entry name" value="PYRUVATE FORMATE-LYASE-ACTIVATING ENZYME"/>
    <property type="match status" value="1"/>
</dbReference>
<evidence type="ECO:0000256" key="6">
    <source>
        <dbReference type="ARBA" id="ARBA00023002"/>
    </source>
</evidence>
<accession>A0A644Y958</accession>
<dbReference type="PROSITE" id="PS51918">
    <property type="entry name" value="RADICAL_SAM"/>
    <property type="match status" value="1"/>
</dbReference>
<keyword evidence="5" id="KW-0479">Metal-binding</keyword>
<evidence type="ECO:0000313" key="10">
    <source>
        <dbReference type="EMBL" id="MPM25020.1"/>
    </source>
</evidence>
<dbReference type="GO" id="GO:0051539">
    <property type="term" value="F:4 iron, 4 sulfur cluster binding"/>
    <property type="evidence" value="ECO:0007669"/>
    <property type="project" value="UniProtKB-KW"/>
</dbReference>
<evidence type="ECO:0000256" key="3">
    <source>
        <dbReference type="ARBA" id="ARBA00022485"/>
    </source>
</evidence>
<dbReference type="EC" id="1.97.1.4" evidence="10"/>
<gene>
    <name evidence="10" type="primary">pflA_7</name>
    <name evidence="10" type="ORF">SDC9_71509</name>
</gene>